<evidence type="ECO:0000256" key="5">
    <source>
        <dbReference type="ARBA" id="ARBA00022989"/>
    </source>
</evidence>
<evidence type="ECO:0000256" key="3">
    <source>
        <dbReference type="ARBA" id="ARBA00022692"/>
    </source>
</evidence>
<dbReference type="InterPro" id="IPR050932">
    <property type="entry name" value="TM2D1-3-like"/>
</dbReference>
<evidence type="ECO:0000313" key="11">
    <source>
        <dbReference type="Proteomes" id="UP000655588"/>
    </source>
</evidence>
<dbReference type="AlphaFoldDB" id="A0A833SC70"/>
<evidence type="ECO:0000256" key="1">
    <source>
        <dbReference type="ARBA" id="ARBA00004141"/>
    </source>
</evidence>
<dbReference type="PANTHER" id="PTHR21016:SF1">
    <property type="entry name" value="TM2 DOMAIN-CONTAINING PROTEIN 1"/>
    <property type="match status" value="1"/>
</dbReference>
<evidence type="ECO:0000256" key="2">
    <source>
        <dbReference type="ARBA" id="ARBA00008284"/>
    </source>
</evidence>
<keyword evidence="11" id="KW-1185">Reference proteome</keyword>
<comment type="similarity">
    <text evidence="2">Belongs to the TM2 family.</text>
</comment>
<evidence type="ECO:0000256" key="6">
    <source>
        <dbReference type="ARBA" id="ARBA00023136"/>
    </source>
</evidence>
<sequence length="199" mass="22285">MFHLMQFLSGLLLLLLSIPLSNGVEYTYEIDCSNLRMGQYICPHPDYDFIDPKTQQPKGCTKENKAKDETSNHILITLFSVLCLAADGLICTETKNNTFKKDIPCKWTNGYSFETSLLLSIFLGMFGADRFYLGYPALGLLKLSTLGFLFLGQFADVILIATQIVGPADGSHYVMPYYGAGIHIVTSNNFTYRVPQYDC</sequence>
<keyword evidence="6" id="KW-0472">Membrane</keyword>
<evidence type="ECO:0000313" key="10">
    <source>
        <dbReference type="EMBL" id="KAF3429365.1"/>
    </source>
</evidence>
<gene>
    <name evidence="10" type="ORF">E2986_09592</name>
</gene>
<dbReference type="GO" id="GO:0016020">
    <property type="term" value="C:membrane"/>
    <property type="evidence" value="ECO:0007669"/>
    <property type="project" value="UniProtKB-SubCell"/>
</dbReference>
<proteinExistence type="inferred from homology"/>
<reference evidence="10" key="1">
    <citation type="submission" date="2019-11" db="EMBL/GenBank/DDBJ databases">
        <title>The nuclear and mitochondrial genomes of Frieseomelitta varia - a highly eusocial stingless bee (Meliponini) with a permanently sterile worker caste.</title>
        <authorList>
            <person name="Freitas F.C.P."/>
            <person name="Lourenco A.P."/>
            <person name="Nunes F.M.F."/>
            <person name="Paschoal A.R."/>
            <person name="Abreu F.C.P."/>
            <person name="Barbin F.O."/>
            <person name="Bataglia L."/>
            <person name="Cardoso-Junior C.A.M."/>
            <person name="Cervoni M.S."/>
            <person name="Silva S.R."/>
            <person name="Dalarmi F."/>
            <person name="Del Lama M.A."/>
            <person name="Depintor T.S."/>
            <person name="Ferreira K.M."/>
            <person name="Goria P.S."/>
            <person name="Jaskot M.C."/>
            <person name="Lago D.C."/>
            <person name="Luna-Lucena D."/>
            <person name="Moda L.M."/>
            <person name="Nascimento L."/>
            <person name="Pedrino M."/>
            <person name="Rabico F.O."/>
            <person name="Sanches F.C."/>
            <person name="Santos D.E."/>
            <person name="Santos C.G."/>
            <person name="Vieira J."/>
            <person name="Lopes T.F."/>
            <person name="Barchuk A.R."/>
            <person name="Hartfelder K."/>
            <person name="Simoes Z.L.P."/>
            <person name="Bitondi M.M.G."/>
            <person name="Pinheiro D.G."/>
        </authorList>
    </citation>
    <scope>NUCLEOTIDE SEQUENCE</scope>
    <source>
        <strain evidence="10">USP_RPSP 00005682</strain>
        <tissue evidence="10">Whole individual</tissue>
    </source>
</reference>
<evidence type="ECO:0000256" key="8">
    <source>
        <dbReference type="SAM" id="SignalP"/>
    </source>
</evidence>
<comment type="subcellular location">
    <subcellularLocation>
        <location evidence="1">Membrane</location>
        <topology evidence="1">Multi-pass membrane protein</topology>
    </subcellularLocation>
</comment>
<keyword evidence="4 8" id="KW-0732">Signal</keyword>
<evidence type="ECO:0000256" key="4">
    <source>
        <dbReference type="ARBA" id="ARBA00022729"/>
    </source>
</evidence>
<feature type="signal peptide" evidence="8">
    <location>
        <begin position="1"/>
        <end position="23"/>
    </location>
</feature>
<dbReference type="Proteomes" id="UP000655588">
    <property type="component" value="Unassembled WGS sequence"/>
</dbReference>
<protein>
    <recommendedName>
        <fullName evidence="9">TM2 domain-containing protein</fullName>
    </recommendedName>
</protein>
<keyword evidence="7" id="KW-0325">Glycoprotein</keyword>
<keyword evidence="3" id="KW-0812">Transmembrane</keyword>
<feature type="chain" id="PRO_5032489480" description="TM2 domain-containing protein" evidence="8">
    <location>
        <begin position="24"/>
        <end position="199"/>
    </location>
</feature>
<organism evidence="10 11">
    <name type="scientific">Frieseomelitta varia</name>
    <dbReference type="NCBI Taxonomy" id="561572"/>
    <lineage>
        <taxon>Eukaryota</taxon>
        <taxon>Metazoa</taxon>
        <taxon>Ecdysozoa</taxon>
        <taxon>Arthropoda</taxon>
        <taxon>Hexapoda</taxon>
        <taxon>Insecta</taxon>
        <taxon>Pterygota</taxon>
        <taxon>Neoptera</taxon>
        <taxon>Endopterygota</taxon>
        <taxon>Hymenoptera</taxon>
        <taxon>Apocrita</taxon>
        <taxon>Aculeata</taxon>
        <taxon>Apoidea</taxon>
        <taxon>Anthophila</taxon>
        <taxon>Apidae</taxon>
        <taxon>Frieseomelitta</taxon>
    </lineage>
</organism>
<dbReference type="PANTHER" id="PTHR21016">
    <property type="entry name" value="BETA-AMYLOID BINDING PROTEIN-RELATED"/>
    <property type="match status" value="1"/>
</dbReference>
<dbReference type="InterPro" id="IPR007829">
    <property type="entry name" value="TM2"/>
</dbReference>
<feature type="domain" description="TM2" evidence="9">
    <location>
        <begin position="110"/>
        <end position="158"/>
    </location>
</feature>
<accession>A0A833SC70</accession>
<dbReference type="EMBL" id="WNWW01000164">
    <property type="protein sequence ID" value="KAF3429365.1"/>
    <property type="molecule type" value="Genomic_DNA"/>
</dbReference>
<evidence type="ECO:0000256" key="7">
    <source>
        <dbReference type="ARBA" id="ARBA00023180"/>
    </source>
</evidence>
<dbReference type="Pfam" id="PF05154">
    <property type="entry name" value="TM2"/>
    <property type="match status" value="1"/>
</dbReference>
<name>A0A833SC70_9HYME</name>
<keyword evidence="5" id="KW-1133">Transmembrane helix</keyword>
<evidence type="ECO:0000259" key="9">
    <source>
        <dbReference type="Pfam" id="PF05154"/>
    </source>
</evidence>
<comment type="caution">
    <text evidence="10">The sequence shown here is derived from an EMBL/GenBank/DDBJ whole genome shotgun (WGS) entry which is preliminary data.</text>
</comment>